<dbReference type="InParanoid" id="A0A3N4M223"/>
<dbReference type="AlphaFoldDB" id="A0A3N4M223"/>
<evidence type="ECO:0000259" key="22">
    <source>
        <dbReference type="PROSITE" id="PS51184"/>
    </source>
</evidence>
<comment type="catalytic activity">
    <reaction evidence="18">
        <text>N(6),N(6)-dimethyl-L-lysyl(36)-[histone H3] + 2 2-oxoglutarate + 2 O2 = L-lysyl(36)-[histone H3] + 2 formaldehyde + 2 succinate + 2 CO2</text>
        <dbReference type="Rhea" id="RHEA:42032"/>
        <dbReference type="Rhea" id="RHEA-COMP:9785"/>
        <dbReference type="Rhea" id="RHEA-COMP:9787"/>
        <dbReference type="ChEBI" id="CHEBI:15379"/>
        <dbReference type="ChEBI" id="CHEBI:16526"/>
        <dbReference type="ChEBI" id="CHEBI:16810"/>
        <dbReference type="ChEBI" id="CHEBI:16842"/>
        <dbReference type="ChEBI" id="CHEBI:29969"/>
        <dbReference type="ChEBI" id="CHEBI:30031"/>
        <dbReference type="ChEBI" id="CHEBI:61976"/>
        <dbReference type="EC" id="1.14.11.27"/>
    </reaction>
</comment>
<keyword evidence="9" id="KW-0862">Zinc</keyword>
<dbReference type="InterPro" id="IPR019786">
    <property type="entry name" value="Zinc_finger_PHD-type_CS"/>
</dbReference>
<feature type="non-terminal residue" evidence="23">
    <location>
        <position position="521"/>
    </location>
</feature>
<dbReference type="InterPro" id="IPR019787">
    <property type="entry name" value="Znf_PHD-finger"/>
</dbReference>
<dbReference type="EMBL" id="ML121528">
    <property type="protein sequence ID" value="RPB29077.1"/>
    <property type="molecule type" value="Genomic_DNA"/>
</dbReference>
<evidence type="ECO:0000256" key="13">
    <source>
        <dbReference type="ARBA" id="ARBA00023004"/>
    </source>
</evidence>
<dbReference type="PROSITE" id="PS51184">
    <property type="entry name" value="JMJC"/>
    <property type="match status" value="1"/>
</dbReference>
<evidence type="ECO:0000256" key="20">
    <source>
        <dbReference type="SAM" id="MobiDB-lite"/>
    </source>
</evidence>
<feature type="region of interest" description="Disordered" evidence="20">
    <location>
        <begin position="79"/>
        <end position="117"/>
    </location>
</feature>
<proteinExistence type="inferred from homology"/>
<keyword evidence="15" id="KW-0804">Transcription</keyword>
<evidence type="ECO:0000256" key="6">
    <source>
        <dbReference type="ARBA" id="ARBA00015153"/>
    </source>
</evidence>
<dbReference type="InterPro" id="IPR011011">
    <property type="entry name" value="Znf_FYVE_PHD"/>
</dbReference>
<keyword evidence="11" id="KW-0223">Dioxygenase</keyword>
<keyword evidence="13" id="KW-0408">Iron</keyword>
<keyword evidence="16" id="KW-0539">Nucleus</keyword>
<dbReference type="STRING" id="1051890.A0A3N4M223"/>
<dbReference type="PROSITE" id="PS50016">
    <property type="entry name" value="ZF_PHD_2"/>
    <property type="match status" value="1"/>
</dbReference>
<dbReference type="InterPro" id="IPR041070">
    <property type="entry name" value="JHD"/>
</dbReference>
<dbReference type="SUPFAM" id="SSF51197">
    <property type="entry name" value="Clavaminate synthase-like"/>
    <property type="match status" value="1"/>
</dbReference>
<evidence type="ECO:0000256" key="7">
    <source>
        <dbReference type="ARBA" id="ARBA00022723"/>
    </source>
</evidence>
<sequence>MVAAKLREDETASTESAEPESTGAEAIPSESARSEHTNAEHNEQIASEIALEFATQDVTSSLLLIPRERVDTNVVSLTKDQSSNLGTPLVEDVQTTQNVDNSDLTGPTGAPETPPNNDLCLVCNSSTFIGTEANPIGGQASGEATVKWIECDNCRRWTHNACVNLSNEEVDSIDKYHCASCEKDKGPSTLLRKSARARIPIDYESLNNGSAVPVQSATNKMYHPYVDKILNGEFKTVPETFPRVVPEELSLRFFEDGGGFKEPIVIPAAEPGIELDALGMGFPDSLTIPQIVEMVGPEETVEVIDVKSQSGDKRKWTLSKWVEYFEDPNRDKIYNVISLEVSSTRLARLIQRPKVVREMDLSDQVWPKDKRKEFPAVQYYCLMSVAHSYTDWHVDFGGSSVYYRILKGRKVFFFLAPTKENLDAYQQWNKSPEQHYTWLAEGRECFRIDLGPGDTMLIPSGWIHAVYTPEDSLVIGGNYLTRLHYQMQFRIHEIERATATPMKYRFPRFARVHWYDAIKLM</sequence>
<dbReference type="SUPFAM" id="SSF57903">
    <property type="entry name" value="FYVE/PHD zinc finger"/>
    <property type="match status" value="1"/>
</dbReference>
<dbReference type="EC" id="1.14.11.27" evidence="5"/>
<evidence type="ECO:0000256" key="12">
    <source>
        <dbReference type="ARBA" id="ARBA00023002"/>
    </source>
</evidence>
<organism evidence="23 24">
    <name type="scientific">Terfezia boudieri ATCC MYA-4762</name>
    <dbReference type="NCBI Taxonomy" id="1051890"/>
    <lineage>
        <taxon>Eukaryota</taxon>
        <taxon>Fungi</taxon>
        <taxon>Dikarya</taxon>
        <taxon>Ascomycota</taxon>
        <taxon>Pezizomycotina</taxon>
        <taxon>Pezizomycetes</taxon>
        <taxon>Pezizales</taxon>
        <taxon>Pezizaceae</taxon>
        <taxon>Terfezia</taxon>
    </lineage>
</organism>
<dbReference type="Gene3D" id="2.60.120.650">
    <property type="entry name" value="Cupin"/>
    <property type="match status" value="1"/>
</dbReference>
<dbReference type="Pfam" id="PF13621">
    <property type="entry name" value="Cupin_8"/>
    <property type="match status" value="1"/>
</dbReference>
<dbReference type="Pfam" id="PF00628">
    <property type="entry name" value="PHD"/>
    <property type="match status" value="1"/>
</dbReference>
<dbReference type="OrthoDB" id="5876800at2759"/>
<comment type="function">
    <text evidence="2">Histone demethylase that specifically demethylates 'Lys-36' of histone H3, thereby playing a central role in histone code.</text>
</comment>
<evidence type="ECO:0000313" key="23">
    <source>
        <dbReference type="EMBL" id="RPB29077.1"/>
    </source>
</evidence>
<evidence type="ECO:0000256" key="16">
    <source>
        <dbReference type="ARBA" id="ARBA00023242"/>
    </source>
</evidence>
<evidence type="ECO:0000256" key="17">
    <source>
        <dbReference type="ARBA" id="ARBA00031083"/>
    </source>
</evidence>
<evidence type="ECO:0000256" key="4">
    <source>
        <dbReference type="ARBA" id="ARBA00008037"/>
    </source>
</evidence>
<comment type="similarity">
    <text evidence="4">Belongs to the JHDM1 histone demethylase family.</text>
</comment>
<evidence type="ECO:0000256" key="1">
    <source>
        <dbReference type="ARBA" id="ARBA00001954"/>
    </source>
</evidence>
<comment type="subcellular location">
    <subcellularLocation>
        <location evidence="3">Nucleus</location>
    </subcellularLocation>
</comment>
<evidence type="ECO:0000259" key="21">
    <source>
        <dbReference type="PROSITE" id="PS50016"/>
    </source>
</evidence>
<feature type="region of interest" description="Disordered" evidence="20">
    <location>
        <begin position="1"/>
        <end position="40"/>
    </location>
</feature>
<dbReference type="PROSITE" id="PS01359">
    <property type="entry name" value="ZF_PHD_1"/>
    <property type="match status" value="1"/>
</dbReference>
<keyword evidence="12" id="KW-0560">Oxidoreductase</keyword>
<evidence type="ECO:0000256" key="15">
    <source>
        <dbReference type="ARBA" id="ARBA00023163"/>
    </source>
</evidence>
<dbReference type="CDD" id="cd15517">
    <property type="entry name" value="PHD_TCF19_like"/>
    <property type="match status" value="1"/>
</dbReference>
<keyword evidence="10" id="KW-0156">Chromatin regulator</keyword>
<keyword evidence="14" id="KW-0805">Transcription regulation</keyword>
<dbReference type="Pfam" id="PF17811">
    <property type="entry name" value="JHD"/>
    <property type="match status" value="1"/>
</dbReference>
<feature type="compositionally biased region" description="Low complexity" evidence="20">
    <location>
        <begin position="13"/>
        <end position="26"/>
    </location>
</feature>
<evidence type="ECO:0000256" key="19">
    <source>
        <dbReference type="PROSITE-ProRule" id="PRU00146"/>
    </source>
</evidence>
<protein>
    <recommendedName>
        <fullName evidence="6">JmjC domain-containing histone demethylation protein 1</fullName>
        <ecNumber evidence="5">1.14.11.27</ecNumber>
    </recommendedName>
    <alternativeName>
        <fullName evidence="17">[Histone-H3]-lysine-36 demethylase 1</fullName>
    </alternativeName>
</protein>
<dbReference type="SMART" id="SM00249">
    <property type="entry name" value="PHD"/>
    <property type="match status" value="1"/>
</dbReference>
<feature type="compositionally biased region" description="Polar residues" evidence="20">
    <location>
        <begin position="93"/>
        <end position="105"/>
    </location>
</feature>
<evidence type="ECO:0000256" key="14">
    <source>
        <dbReference type="ARBA" id="ARBA00023015"/>
    </source>
</evidence>
<keyword evidence="7" id="KW-0479">Metal-binding</keyword>
<dbReference type="InterPro" id="IPR050690">
    <property type="entry name" value="JHDM1_Histone_Demethylase"/>
</dbReference>
<evidence type="ECO:0000256" key="2">
    <source>
        <dbReference type="ARBA" id="ARBA00003909"/>
    </source>
</evidence>
<dbReference type="FunCoup" id="A0A3N4M223">
    <property type="interactions" value="8"/>
</dbReference>
<dbReference type="GO" id="GO:0140680">
    <property type="term" value="F:histone H3K36me/H3K36me2 demethylase activity"/>
    <property type="evidence" value="ECO:0007669"/>
    <property type="project" value="UniProtKB-EC"/>
</dbReference>
<evidence type="ECO:0000256" key="10">
    <source>
        <dbReference type="ARBA" id="ARBA00022853"/>
    </source>
</evidence>
<reference evidence="23 24" key="1">
    <citation type="journal article" date="2018" name="Nat. Ecol. Evol.">
        <title>Pezizomycetes genomes reveal the molecular basis of ectomycorrhizal truffle lifestyle.</title>
        <authorList>
            <person name="Murat C."/>
            <person name="Payen T."/>
            <person name="Noel B."/>
            <person name="Kuo A."/>
            <person name="Morin E."/>
            <person name="Chen J."/>
            <person name="Kohler A."/>
            <person name="Krizsan K."/>
            <person name="Balestrini R."/>
            <person name="Da Silva C."/>
            <person name="Montanini B."/>
            <person name="Hainaut M."/>
            <person name="Levati E."/>
            <person name="Barry K.W."/>
            <person name="Belfiori B."/>
            <person name="Cichocki N."/>
            <person name="Clum A."/>
            <person name="Dockter R.B."/>
            <person name="Fauchery L."/>
            <person name="Guy J."/>
            <person name="Iotti M."/>
            <person name="Le Tacon F."/>
            <person name="Lindquist E.A."/>
            <person name="Lipzen A."/>
            <person name="Malagnac F."/>
            <person name="Mello A."/>
            <person name="Molinier V."/>
            <person name="Miyauchi S."/>
            <person name="Poulain J."/>
            <person name="Riccioni C."/>
            <person name="Rubini A."/>
            <person name="Sitrit Y."/>
            <person name="Splivallo R."/>
            <person name="Traeger S."/>
            <person name="Wang M."/>
            <person name="Zifcakova L."/>
            <person name="Wipf D."/>
            <person name="Zambonelli A."/>
            <person name="Paolocci F."/>
            <person name="Nowrousian M."/>
            <person name="Ottonello S."/>
            <person name="Baldrian P."/>
            <person name="Spatafora J.W."/>
            <person name="Henrissat B."/>
            <person name="Nagy L.G."/>
            <person name="Aury J.M."/>
            <person name="Wincker P."/>
            <person name="Grigoriev I.V."/>
            <person name="Bonfante P."/>
            <person name="Martin F.M."/>
        </authorList>
    </citation>
    <scope>NUCLEOTIDE SEQUENCE [LARGE SCALE GENOMIC DNA]</scope>
    <source>
        <strain evidence="23 24">ATCC MYA-4762</strain>
    </source>
</reference>
<evidence type="ECO:0000256" key="3">
    <source>
        <dbReference type="ARBA" id="ARBA00004123"/>
    </source>
</evidence>
<feature type="domain" description="PHD-type" evidence="21">
    <location>
        <begin position="117"/>
        <end position="184"/>
    </location>
</feature>
<evidence type="ECO:0000256" key="5">
    <source>
        <dbReference type="ARBA" id="ARBA00013246"/>
    </source>
</evidence>
<dbReference type="InterPro" id="IPR001965">
    <property type="entry name" value="Znf_PHD"/>
</dbReference>
<keyword evidence="24" id="KW-1185">Reference proteome</keyword>
<dbReference type="PANTHER" id="PTHR23123">
    <property type="entry name" value="PHD/F-BOX CONTAINING PROTEIN"/>
    <property type="match status" value="1"/>
</dbReference>
<accession>A0A3N4M223</accession>
<keyword evidence="8 19" id="KW-0863">Zinc-finger</keyword>
<feature type="compositionally biased region" description="Basic and acidic residues" evidence="20">
    <location>
        <begin position="1"/>
        <end position="10"/>
    </location>
</feature>
<dbReference type="InterPro" id="IPR003347">
    <property type="entry name" value="JmjC_dom"/>
</dbReference>
<evidence type="ECO:0000256" key="18">
    <source>
        <dbReference type="ARBA" id="ARBA00047915"/>
    </source>
</evidence>
<comment type="cofactor">
    <cofactor evidence="1">
        <name>Fe(2+)</name>
        <dbReference type="ChEBI" id="CHEBI:29033"/>
    </cofactor>
</comment>
<name>A0A3N4M223_9PEZI</name>
<evidence type="ECO:0000256" key="8">
    <source>
        <dbReference type="ARBA" id="ARBA00022771"/>
    </source>
</evidence>
<feature type="domain" description="JmjC" evidence="22">
    <location>
        <begin position="341"/>
        <end position="496"/>
    </location>
</feature>
<dbReference type="SMART" id="SM00558">
    <property type="entry name" value="JmjC"/>
    <property type="match status" value="1"/>
</dbReference>
<dbReference type="InterPro" id="IPR041667">
    <property type="entry name" value="Cupin_8"/>
</dbReference>
<gene>
    <name evidence="23" type="ORF">L211DRAFT_777155</name>
</gene>
<evidence type="ECO:0000256" key="9">
    <source>
        <dbReference type="ARBA" id="ARBA00022833"/>
    </source>
</evidence>
<evidence type="ECO:0000313" key="24">
    <source>
        <dbReference type="Proteomes" id="UP000267821"/>
    </source>
</evidence>
<dbReference type="GO" id="GO:0005634">
    <property type="term" value="C:nucleus"/>
    <property type="evidence" value="ECO:0007669"/>
    <property type="project" value="UniProtKB-SubCell"/>
</dbReference>
<evidence type="ECO:0000256" key="11">
    <source>
        <dbReference type="ARBA" id="ARBA00022964"/>
    </source>
</evidence>
<dbReference type="GO" id="GO:0008270">
    <property type="term" value="F:zinc ion binding"/>
    <property type="evidence" value="ECO:0007669"/>
    <property type="project" value="UniProtKB-KW"/>
</dbReference>
<dbReference type="Proteomes" id="UP000267821">
    <property type="component" value="Unassembled WGS sequence"/>
</dbReference>